<sequence>MLLTLLPTTSLSCFPIPNHRASLDPVSTRASRHHSLAPPWRSAAWSGPPSLVSKWRCNAGEESEPNPQQQASGGLDWPILQRWEVPWEWPTLSLTFLACGLSFVLTGLVGTAALPYLGLRIEELSLDEKAEILLVDQGFTTAAVLAVLYGITGTFKPLPEDLFRYDLREPFDLRRGWLLWAGVGLSGAVLAIALVGVAMSFYHGESPERETDSLVRLLPLIGSSGVSTACLVAITGVLAPLLEETVFRGFLMVSLTKWVPTPVAVLISAAVFAFAHLTPGEFPQLFVLGAALGLIYAQTRNLLAPITVHAFWNSGVILILTFLQLQGYDIRDLLQAN</sequence>
<gene>
    <name evidence="1" type="ORF">MLD38_005350</name>
</gene>
<evidence type="ECO:0000313" key="2">
    <source>
        <dbReference type="Proteomes" id="UP001057402"/>
    </source>
</evidence>
<organism evidence="1 2">
    <name type="scientific">Melastoma candidum</name>
    <dbReference type="NCBI Taxonomy" id="119954"/>
    <lineage>
        <taxon>Eukaryota</taxon>
        <taxon>Viridiplantae</taxon>
        <taxon>Streptophyta</taxon>
        <taxon>Embryophyta</taxon>
        <taxon>Tracheophyta</taxon>
        <taxon>Spermatophyta</taxon>
        <taxon>Magnoliopsida</taxon>
        <taxon>eudicotyledons</taxon>
        <taxon>Gunneridae</taxon>
        <taxon>Pentapetalae</taxon>
        <taxon>rosids</taxon>
        <taxon>malvids</taxon>
        <taxon>Myrtales</taxon>
        <taxon>Melastomataceae</taxon>
        <taxon>Melastomatoideae</taxon>
        <taxon>Melastomateae</taxon>
        <taxon>Melastoma</taxon>
    </lineage>
</organism>
<keyword evidence="2" id="KW-1185">Reference proteome</keyword>
<comment type="caution">
    <text evidence="1">The sequence shown here is derived from an EMBL/GenBank/DDBJ whole genome shotgun (WGS) entry which is preliminary data.</text>
</comment>
<name>A0ACB9S8A4_9MYRT</name>
<accession>A0ACB9S8A4</accession>
<dbReference type="Proteomes" id="UP001057402">
    <property type="component" value="Chromosome 2"/>
</dbReference>
<reference evidence="2" key="1">
    <citation type="journal article" date="2023" name="Front. Plant Sci.">
        <title>Chromosomal-level genome assembly of Melastoma candidum provides insights into trichome evolution.</title>
        <authorList>
            <person name="Zhong Y."/>
            <person name="Wu W."/>
            <person name="Sun C."/>
            <person name="Zou P."/>
            <person name="Liu Y."/>
            <person name="Dai S."/>
            <person name="Zhou R."/>
        </authorList>
    </citation>
    <scope>NUCLEOTIDE SEQUENCE [LARGE SCALE GENOMIC DNA]</scope>
</reference>
<proteinExistence type="predicted"/>
<protein>
    <submittedName>
        <fullName evidence="1">Uncharacterized protein</fullName>
    </submittedName>
</protein>
<dbReference type="EMBL" id="CM042881">
    <property type="protein sequence ID" value="KAI4387523.1"/>
    <property type="molecule type" value="Genomic_DNA"/>
</dbReference>
<evidence type="ECO:0000313" key="1">
    <source>
        <dbReference type="EMBL" id="KAI4387523.1"/>
    </source>
</evidence>